<dbReference type="RefSeq" id="WP_251969311.1">
    <property type="nucleotide sequence ID" value="NZ_AP025730.1"/>
</dbReference>
<feature type="region of interest" description="Disordered" evidence="1">
    <location>
        <begin position="145"/>
        <end position="164"/>
    </location>
</feature>
<feature type="signal peptide" evidence="2">
    <location>
        <begin position="1"/>
        <end position="21"/>
    </location>
</feature>
<evidence type="ECO:0000256" key="2">
    <source>
        <dbReference type="SAM" id="SignalP"/>
    </source>
</evidence>
<name>A0ABM7YNE8_9BURK</name>
<reference evidence="3" key="1">
    <citation type="submission" date="2022-04" db="EMBL/GenBank/DDBJ databases">
        <title>Whole genome sequence of Sphaerotilus sp. FB-5.</title>
        <authorList>
            <person name="Takeda M."/>
            <person name="Narihara S."/>
            <person name="Akimoto M."/>
            <person name="Akimoto R."/>
            <person name="Nishiyashiki S."/>
            <person name="Murakami T."/>
        </authorList>
    </citation>
    <scope>NUCLEOTIDE SEQUENCE</scope>
    <source>
        <strain evidence="3">FB-5</strain>
    </source>
</reference>
<dbReference type="InterPro" id="IPR001680">
    <property type="entry name" value="WD40_rpt"/>
</dbReference>
<dbReference type="Gene3D" id="2.130.10.10">
    <property type="entry name" value="YVTN repeat-like/Quinoprotein amine dehydrogenase"/>
    <property type="match status" value="1"/>
</dbReference>
<dbReference type="SUPFAM" id="SSF82171">
    <property type="entry name" value="DPP6 N-terminal domain-like"/>
    <property type="match status" value="1"/>
</dbReference>
<keyword evidence="4" id="KW-1185">Reference proteome</keyword>
<feature type="chain" id="PRO_5046569758" description="Peptidase C14 caspase domain-containing protein" evidence="2">
    <location>
        <begin position="22"/>
        <end position="1357"/>
    </location>
</feature>
<dbReference type="Gene3D" id="3.40.50.1460">
    <property type="match status" value="1"/>
</dbReference>
<proteinExistence type="predicted"/>
<sequence>MRTLRTWLICAAALLPTAGFANEPTQAAGRAKLMTQTGHANSLGLLSSMSPNGNLVATADSSVIKIWNADLGRLVCELKPQQAQATAKPTSRRSKASDEEHDGQAGSAFSFAWSGDSQSLYVPYGDRLVRQDLIRCAEAETLQVRLPDPRQGARQPEDPQRDPIDISEVSTLQNGKILIRTRSGLYLAEIQANRVRAEVLSHIEQKKQKLDPSKLDFKDIISGKGMEGLMDMLMDSLQELKIGAHSADGSVVALTARTITLGPMMLPMSRAETLLSINGSLVPLSSFQGAAPSYKGVSLAAVSAQGKWLAVRAGAQQGAEISLFDLQQRRLVKRFTVNYQGGAKPADSPLSTIIQPLYEQDTAVAGMAFSPDEQQLLLLRNRRDAGETEPDDSMLEIRRVVEVDKLARTISLRGPILPPGFGMTRMSSVNGSSVTPSADQQSFFFVAGPTLVAARWKTGVPVLNSWRAAEGPVNQVAFEDDAHLISTHSQHPENDPDRPVKKQMSLQDMAETAVSPFTMTQQTLRWSLADGAVARVRSGQTVMMSEAIGPNLGRVGGNRVLTTRFQAVTLEKAIHEVRMEQVGADQPVWTRQFSAPEGRTADPRGLAISPDQKLAVVLLHFRKDGPGRQSSQAAESAPGTQPAPQDRAVLLGSILGGIGGRLKQAVPFSKNPIEWQLQLLDAESGVTLGSLDIEKFKSSQDHAPVFLNGQRLLVNQALIDWKPEGAGLQLTLRTTKAIDGKLVGVTPESHRPIVAGKSADAALQALMLPPEFAQATQASASKDDRWVAVHSGGQAVVLDGQNRLRTAFQAPLEGEVATSLAVSPNGRHLAVGTTRGEIRLFELAGRKAQIGTLLGLAGGNWVVIDPDNRIDSSNLGANPALHWVMDDDPLRPVPFDTVMRAFHTPDLLPQIFEGGADLGSMTRLADRNRVTPQVSIDQVEAMPGKPGLVRVKVSVTPQSAADGKSSGAQDLRLFRNGRLVAYAPEKDGALEIDAKSGRFTRTFENIRLPAGGSTVSFQAYAFNADRIRSKVAALDFKPTKPVTLPRGKAYVLAIGVNAYDGQAFNTLAYAVNDARLISMQVAASLRRAGEFGEVVTVTLESEAAGGSSATKSRIQAALGLLAGQPDKAKVLAGVPGADKLAAATPADLVLVTFAGHGYVSDLTGDLHIVPSDVGAAAGVSGLGRFDARSISTSEIDRWLRDIDAGQMALVLDACHSAAAVSAGYKAGPMGSRGLDQLAYDKGIRILAATQAEDTALEHRKVSSGLLTYALVKEGLVANRADVRPNDGRVDLLEWLRYPTVRVPELQAELASGSLKVMVEGEGARGVAKPAAKPRLQTPKLYDYVPAGNGLALIQAGR</sequence>
<evidence type="ECO:0000313" key="3">
    <source>
        <dbReference type="EMBL" id="BDI05986.1"/>
    </source>
</evidence>
<accession>A0ABM7YNE8</accession>
<dbReference type="EMBL" id="AP025730">
    <property type="protein sequence ID" value="BDI05986.1"/>
    <property type="molecule type" value="Genomic_DNA"/>
</dbReference>
<dbReference type="SUPFAM" id="SSF63829">
    <property type="entry name" value="Calcium-dependent phosphotriesterase"/>
    <property type="match status" value="1"/>
</dbReference>
<dbReference type="InterPro" id="IPR015943">
    <property type="entry name" value="WD40/YVTN_repeat-like_dom_sf"/>
</dbReference>
<gene>
    <name evidence="3" type="ORF">CATMQ487_29560</name>
</gene>
<evidence type="ECO:0008006" key="5">
    <source>
        <dbReference type="Google" id="ProtNLM"/>
    </source>
</evidence>
<evidence type="ECO:0000313" key="4">
    <source>
        <dbReference type="Proteomes" id="UP001057498"/>
    </source>
</evidence>
<dbReference type="Proteomes" id="UP001057498">
    <property type="component" value="Chromosome"/>
</dbReference>
<keyword evidence="2" id="KW-0732">Signal</keyword>
<protein>
    <recommendedName>
        <fullName evidence="5">Peptidase C14 caspase domain-containing protein</fullName>
    </recommendedName>
</protein>
<dbReference type="Pfam" id="PF00400">
    <property type="entry name" value="WD40"/>
    <property type="match status" value="1"/>
</dbReference>
<organism evidence="3 4">
    <name type="scientific">Sphaerotilus microaerophilus</name>
    <dbReference type="NCBI Taxonomy" id="2914710"/>
    <lineage>
        <taxon>Bacteria</taxon>
        <taxon>Pseudomonadati</taxon>
        <taxon>Pseudomonadota</taxon>
        <taxon>Betaproteobacteria</taxon>
        <taxon>Burkholderiales</taxon>
        <taxon>Sphaerotilaceae</taxon>
        <taxon>Sphaerotilus</taxon>
    </lineage>
</organism>
<feature type="compositionally biased region" description="Basic and acidic residues" evidence="1">
    <location>
        <begin position="155"/>
        <end position="164"/>
    </location>
</feature>
<evidence type="ECO:0000256" key="1">
    <source>
        <dbReference type="SAM" id="MobiDB-lite"/>
    </source>
</evidence>
<feature type="region of interest" description="Disordered" evidence="1">
    <location>
        <begin position="81"/>
        <end position="109"/>
    </location>
</feature>